<dbReference type="EnsemblProtists" id="EOD06463">
    <property type="protein sequence ID" value="EOD06463"/>
    <property type="gene ID" value="EMIHUDRAFT_258909"/>
</dbReference>
<accession>A0A0D3I5C8</accession>
<proteinExistence type="predicted"/>
<organism evidence="2 3">
    <name type="scientific">Emiliania huxleyi (strain CCMP1516)</name>
    <dbReference type="NCBI Taxonomy" id="280463"/>
    <lineage>
        <taxon>Eukaryota</taxon>
        <taxon>Haptista</taxon>
        <taxon>Haptophyta</taxon>
        <taxon>Prymnesiophyceae</taxon>
        <taxon>Isochrysidales</taxon>
        <taxon>Noelaerhabdaceae</taxon>
        <taxon>Emiliania</taxon>
    </lineage>
</organism>
<protein>
    <recommendedName>
        <fullName evidence="1">DNA-directed DNA polymerase family A palm domain-containing protein</fullName>
    </recommendedName>
</protein>
<feature type="domain" description="DNA-directed DNA polymerase family A palm" evidence="1">
    <location>
        <begin position="6"/>
        <end position="57"/>
    </location>
</feature>
<dbReference type="GO" id="GO:0006302">
    <property type="term" value="P:double-strand break repair"/>
    <property type="evidence" value="ECO:0007669"/>
    <property type="project" value="TreeGrafter"/>
</dbReference>
<dbReference type="GeneID" id="17252615"/>
<dbReference type="InterPro" id="IPR001098">
    <property type="entry name" value="DNA-dir_DNA_pol_A_palm_dom"/>
</dbReference>
<dbReference type="GO" id="GO:0006261">
    <property type="term" value="P:DNA-templated DNA replication"/>
    <property type="evidence" value="ECO:0007669"/>
    <property type="project" value="InterPro"/>
</dbReference>
<dbReference type="AlphaFoldDB" id="A0A0D3I5C8"/>
<evidence type="ECO:0000313" key="2">
    <source>
        <dbReference type="EnsemblProtists" id="EOD06463"/>
    </source>
</evidence>
<dbReference type="KEGG" id="ehx:EMIHUDRAFT_258909"/>
<keyword evidence="3" id="KW-1185">Reference proteome</keyword>
<evidence type="ECO:0000313" key="3">
    <source>
        <dbReference type="Proteomes" id="UP000013827"/>
    </source>
</evidence>
<dbReference type="InterPro" id="IPR043502">
    <property type="entry name" value="DNA/RNA_pol_sf"/>
</dbReference>
<dbReference type="SUPFAM" id="SSF56672">
    <property type="entry name" value="DNA/RNA polymerases"/>
    <property type="match status" value="1"/>
</dbReference>
<reference evidence="2" key="2">
    <citation type="submission" date="2024-10" db="UniProtKB">
        <authorList>
            <consortium name="EnsemblProtists"/>
        </authorList>
    </citation>
    <scope>IDENTIFICATION</scope>
</reference>
<dbReference type="GO" id="GO:0003677">
    <property type="term" value="F:DNA binding"/>
    <property type="evidence" value="ECO:0007669"/>
    <property type="project" value="InterPro"/>
</dbReference>
<dbReference type="PaxDb" id="2903-EOD06463"/>
<name>A0A0D3I5C8_EMIH1</name>
<sequence>GVAPRGRLLLQVHDELVFEVEEGGAAALRDAVTKAMVHDAAMLKVPLRIVIKQGPSLGQLETESDNLTQTQWAGH</sequence>
<dbReference type="PANTHER" id="PTHR10133:SF62">
    <property type="entry name" value="DNA POLYMERASE THETA"/>
    <property type="match status" value="1"/>
</dbReference>
<dbReference type="Gene3D" id="3.30.70.370">
    <property type="match status" value="1"/>
</dbReference>
<dbReference type="PANTHER" id="PTHR10133">
    <property type="entry name" value="DNA POLYMERASE I"/>
    <property type="match status" value="1"/>
</dbReference>
<dbReference type="GO" id="GO:0003887">
    <property type="term" value="F:DNA-directed DNA polymerase activity"/>
    <property type="evidence" value="ECO:0007669"/>
    <property type="project" value="InterPro"/>
</dbReference>
<dbReference type="RefSeq" id="XP_005758892.1">
    <property type="nucleotide sequence ID" value="XM_005758835.1"/>
</dbReference>
<dbReference type="Pfam" id="PF00476">
    <property type="entry name" value="DNA_pol_A"/>
    <property type="match status" value="1"/>
</dbReference>
<evidence type="ECO:0000259" key="1">
    <source>
        <dbReference type="Pfam" id="PF00476"/>
    </source>
</evidence>
<dbReference type="HOGENOM" id="CLU_2678595_0_0_1"/>
<reference evidence="3" key="1">
    <citation type="journal article" date="2013" name="Nature">
        <title>Pan genome of the phytoplankton Emiliania underpins its global distribution.</title>
        <authorList>
            <person name="Read B.A."/>
            <person name="Kegel J."/>
            <person name="Klute M.J."/>
            <person name="Kuo A."/>
            <person name="Lefebvre S.C."/>
            <person name="Maumus F."/>
            <person name="Mayer C."/>
            <person name="Miller J."/>
            <person name="Monier A."/>
            <person name="Salamov A."/>
            <person name="Young J."/>
            <person name="Aguilar M."/>
            <person name="Claverie J.M."/>
            <person name="Frickenhaus S."/>
            <person name="Gonzalez K."/>
            <person name="Herman E.K."/>
            <person name="Lin Y.C."/>
            <person name="Napier J."/>
            <person name="Ogata H."/>
            <person name="Sarno A.F."/>
            <person name="Shmutz J."/>
            <person name="Schroeder D."/>
            <person name="de Vargas C."/>
            <person name="Verret F."/>
            <person name="von Dassow P."/>
            <person name="Valentin K."/>
            <person name="Van de Peer Y."/>
            <person name="Wheeler G."/>
            <person name="Dacks J.B."/>
            <person name="Delwiche C.F."/>
            <person name="Dyhrman S.T."/>
            <person name="Glockner G."/>
            <person name="John U."/>
            <person name="Richards T."/>
            <person name="Worden A.Z."/>
            <person name="Zhang X."/>
            <person name="Grigoriev I.V."/>
            <person name="Allen A.E."/>
            <person name="Bidle K."/>
            <person name="Borodovsky M."/>
            <person name="Bowler C."/>
            <person name="Brownlee C."/>
            <person name="Cock J.M."/>
            <person name="Elias M."/>
            <person name="Gladyshev V.N."/>
            <person name="Groth M."/>
            <person name="Guda C."/>
            <person name="Hadaegh A."/>
            <person name="Iglesias-Rodriguez M.D."/>
            <person name="Jenkins J."/>
            <person name="Jones B.M."/>
            <person name="Lawson T."/>
            <person name="Leese F."/>
            <person name="Lindquist E."/>
            <person name="Lobanov A."/>
            <person name="Lomsadze A."/>
            <person name="Malik S.B."/>
            <person name="Marsh M.E."/>
            <person name="Mackinder L."/>
            <person name="Mock T."/>
            <person name="Mueller-Roeber B."/>
            <person name="Pagarete A."/>
            <person name="Parker M."/>
            <person name="Probert I."/>
            <person name="Quesneville H."/>
            <person name="Raines C."/>
            <person name="Rensing S.A."/>
            <person name="Riano-Pachon D.M."/>
            <person name="Richier S."/>
            <person name="Rokitta S."/>
            <person name="Shiraiwa Y."/>
            <person name="Soanes D.M."/>
            <person name="van der Giezen M."/>
            <person name="Wahlund T.M."/>
            <person name="Williams B."/>
            <person name="Wilson W."/>
            <person name="Wolfe G."/>
            <person name="Wurch L.L."/>
        </authorList>
    </citation>
    <scope>NUCLEOTIDE SEQUENCE</scope>
</reference>
<dbReference type="Proteomes" id="UP000013827">
    <property type="component" value="Unassembled WGS sequence"/>
</dbReference>
<dbReference type="InterPro" id="IPR002298">
    <property type="entry name" value="DNA_polymerase_A"/>
</dbReference>